<evidence type="ECO:0000256" key="1">
    <source>
        <dbReference type="PROSITE-ProRule" id="PRU00023"/>
    </source>
</evidence>
<dbReference type="Gene3D" id="1.10.720.40">
    <property type="match status" value="1"/>
</dbReference>
<proteinExistence type="predicted"/>
<dbReference type="GeneTree" id="ENSGT00510000049316"/>
<dbReference type="InterPro" id="IPR036770">
    <property type="entry name" value="Ankyrin_rpt-contain_sf"/>
</dbReference>
<dbReference type="EMBL" id="AHAT01011192">
    <property type="status" value="NOT_ANNOTATED_CDS"/>
    <property type="molecule type" value="Genomic_DNA"/>
</dbReference>
<dbReference type="Pfam" id="PF03020">
    <property type="entry name" value="LEM"/>
    <property type="match status" value="1"/>
</dbReference>
<organism evidence="4 5">
    <name type="scientific">Lepisosteus oculatus</name>
    <name type="common">Spotted gar</name>
    <dbReference type="NCBI Taxonomy" id="7918"/>
    <lineage>
        <taxon>Eukaryota</taxon>
        <taxon>Metazoa</taxon>
        <taxon>Chordata</taxon>
        <taxon>Craniata</taxon>
        <taxon>Vertebrata</taxon>
        <taxon>Euteleostomi</taxon>
        <taxon>Actinopterygii</taxon>
        <taxon>Neopterygii</taxon>
        <taxon>Holostei</taxon>
        <taxon>Semionotiformes</taxon>
        <taxon>Lepisosteidae</taxon>
        <taxon>Lepisosteus</taxon>
    </lineage>
</organism>
<dbReference type="SUPFAM" id="SSF48403">
    <property type="entry name" value="Ankyrin repeat"/>
    <property type="match status" value="1"/>
</dbReference>
<name>W5M533_LEPOC</name>
<dbReference type="Gene3D" id="1.25.40.20">
    <property type="entry name" value="Ankyrin repeat-containing domain"/>
    <property type="match status" value="1"/>
</dbReference>
<dbReference type="GO" id="GO:0004520">
    <property type="term" value="F:DNA endonuclease activity"/>
    <property type="evidence" value="ECO:0000318"/>
    <property type="project" value="GO_Central"/>
</dbReference>
<dbReference type="Proteomes" id="UP000018468">
    <property type="component" value="Linkage group LG19"/>
</dbReference>
<dbReference type="SMART" id="SM00248">
    <property type="entry name" value="ANK"/>
    <property type="match status" value="3"/>
</dbReference>
<feature type="region of interest" description="Disordered" evidence="2">
    <location>
        <begin position="364"/>
        <end position="397"/>
    </location>
</feature>
<feature type="region of interest" description="Disordered" evidence="2">
    <location>
        <begin position="512"/>
        <end position="534"/>
    </location>
</feature>
<dbReference type="HOGENOM" id="CLU_009034_0_0_1"/>
<reference evidence="4" key="3">
    <citation type="submission" date="2025-09" db="UniProtKB">
        <authorList>
            <consortium name="Ensembl"/>
        </authorList>
    </citation>
    <scope>IDENTIFICATION</scope>
</reference>
<dbReference type="OMA" id="VFCRESS"/>
<dbReference type="InterPro" id="IPR011015">
    <property type="entry name" value="LEM/LEM-like_dom_sf"/>
</dbReference>
<feature type="compositionally biased region" description="Acidic residues" evidence="2">
    <location>
        <begin position="369"/>
        <end position="380"/>
    </location>
</feature>
<dbReference type="PROSITE" id="PS50297">
    <property type="entry name" value="ANK_REP_REGION"/>
    <property type="match status" value="2"/>
</dbReference>
<dbReference type="STRING" id="7918.ENSLOCP00000003491"/>
<dbReference type="InterPro" id="IPR034998">
    <property type="entry name" value="ANKLE1"/>
</dbReference>
<dbReference type="PROSITE" id="PS50954">
    <property type="entry name" value="LEM"/>
    <property type="match status" value="1"/>
</dbReference>
<dbReference type="EMBL" id="AHAT01011191">
    <property type="status" value="NOT_ANNOTATED_CDS"/>
    <property type="molecule type" value="Genomic_DNA"/>
</dbReference>
<dbReference type="AlphaFoldDB" id="W5M533"/>
<dbReference type="GO" id="GO:0000712">
    <property type="term" value="P:resolution of meiotic recombination intermediates"/>
    <property type="evidence" value="ECO:0000318"/>
    <property type="project" value="GO_Central"/>
</dbReference>
<dbReference type="InterPro" id="IPR003887">
    <property type="entry name" value="LEM_dom"/>
</dbReference>
<feature type="region of interest" description="Disordered" evidence="2">
    <location>
        <begin position="433"/>
        <end position="499"/>
    </location>
</feature>
<dbReference type="SMART" id="SM00540">
    <property type="entry name" value="LEM"/>
    <property type="match status" value="1"/>
</dbReference>
<protein>
    <submittedName>
        <fullName evidence="4">Zgc:85936</fullName>
    </submittedName>
</protein>
<dbReference type="GO" id="GO:0005654">
    <property type="term" value="C:nucleoplasm"/>
    <property type="evidence" value="ECO:0000318"/>
    <property type="project" value="GO_Central"/>
</dbReference>
<dbReference type="GO" id="GO:0000724">
    <property type="term" value="P:double-strand break repair via homologous recombination"/>
    <property type="evidence" value="ECO:0000318"/>
    <property type="project" value="GO_Central"/>
</dbReference>
<accession>W5M533</accession>
<keyword evidence="5" id="KW-1185">Reference proteome</keyword>
<feature type="domain" description="LEM" evidence="3">
    <location>
        <begin position="726"/>
        <end position="770"/>
    </location>
</feature>
<dbReference type="InParanoid" id="W5M533"/>
<dbReference type="PANTHER" id="PTHR46427:SF1">
    <property type="entry name" value="ANKYRIN REPEAT AND LEM DOMAIN-CONTAINING PROTEIN 1"/>
    <property type="match status" value="1"/>
</dbReference>
<dbReference type="SUPFAM" id="SSF63451">
    <property type="entry name" value="LEM domain"/>
    <property type="match status" value="1"/>
</dbReference>
<dbReference type="Ensembl" id="ENSLOCT00000003498.1">
    <property type="protein sequence ID" value="ENSLOCP00000003491.1"/>
    <property type="gene ID" value="ENSLOCG00000002965.1"/>
</dbReference>
<feature type="compositionally biased region" description="Pro residues" evidence="2">
    <location>
        <begin position="381"/>
        <end position="391"/>
    </location>
</feature>
<reference evidence="4" key="2">
    <citation type="submission" date="2025-08" db="UniProtKB">
        <authorList>
            <consortium name="Ensembl"/>
        </authorList>
    </citation>
    <scope>IDENTIFICATION</scope>
</reference>
<evidence type="ECO:0000256" key="2">
    <source>
        <dbReference type="SAM" id="MobiDB-lite"/>
    </source>
</evidence>
<dbReference type="GO" id="GO:0005737">
    <property type="term" value="C:cytoplasm"/>
    <property type="evidence" value="ECO:0000318"/>
    <property type="project" value="GO_Central"/>
</dbReference>
<evidence type="ECO:0000313" key="4">
    <source>
        <dbReference type="Ensembl" id="ENSLOCP00000003491.1"/>
    </source>
</evidence>
<feature type="region of interest" description="Disordered" evidence="2">
    <location>
        <begin position="248"/>
        <end position="267"/>
    </location>
</feature>
<dbReference type="CDD" id="cd10454">
    <property type="entry name" value="GIY-YIG_COG3680_Meta"/>
    <property type="match status" value="1"/>
</dbReference>
<sequence>QKKEELAERLCKAVNVGDPRQVEALLVQGADPSLVLQKGAAAVHLASGKETEKRIRCLRLLLQHGADPNVRSVDDLTPLHIAALWGCYQNLRLLLQNGGDPSLKDQDGNRAADLAKQQDNRKCAQLLQEYQSYSLLQPEKEDLLRYEYCKSFLNDCGDGPLSSTRRSLRDSSCLNLSAISTRPSWGGGCRLSGQPDFSQLRGPFSQDWSHTRISTAGGRALGAILPALQEHVPLSACSLQPQEGELCSFPEGSSESPSRSLEPVDTPVCASRRASRKSVSFKQVNEYFPASAPTSPLRPAAEEGRPMADVTFDPSEYPEFLDADRLANVLSSQGIDVTSPDHVFVFSRGSDSAGADLDKTQVGFWPSAGEEEGGEPEEVEPVPPVQPPPPRSSSSSCSSSIQSCNFESCGTHHYCLKVRIPLRDHGAGVQEGIADTTSADPTEVERHSCPASKALPAAEEERPLVPSPFVTGRTKSRQSRCFLRTNSSSSASPSSSSLFDDTLPIPVRLCRRNPKRHDDSAAAKGGPRSCSVTDGKEDSLLVAALQSTQDCQTNTPVGEGNPSSLDRGVSQADTVILSGSLADTVILSGSLVDTVILGKSTNVERGSKTQRRAPLTPGSGYIPRYSISRLSARHQAERLADLSYTPGGRPLMVDADEPIEYLYTDTEQGHTLIECHVPPTANSTLISSEAECDTTTSEDTVLYNWRSFQASPTKDKENRLPQNEVSAEIRGLSDRELRRRLKELGEDPGPINKTTRPLYLQQLNRLKSDSYVRQPKNNPGYSQELAVSLHTFQLPECHADELALCQQFDQPDQNRKWREGVVKSSFNYLLLDPRVTKNLPARSPSLSPAECFRVFVSAIFYVGKGKRSRPYSHLYEALDYYRGDKTSKKLCSKVQHILQVWATGQGVISLHCFQNVIPVEAYTREACMVDAIGLKMLTNQKRGDYYGVVATWPMKRRRDLGVRLLHRTMQIFLAEGERQLRPADLR</sequence>
<evidence type="ECO:0000313" key="5">
    <source>
        <dbReference type="Proteomes" id="UP000018468"/>
    </source>
</evidence>
<feature type="repeat" description="ANK" evidence="1">
    <location>
        <begin position="38"/>
        <end position="73"/>
    </location>
</feature>
<dbReference type="EMBL" id="AHAT01011193">
    <property type="status" value="NOT_ANNOTATED_CDS"/>
    <property type="molecule type" value="Genomic_DNA"/>
</dbReference>
<dbReference type="Pfam" id="PF22945">
    <property type="entry name" value="LEM-3_GIY-YIG"/>
    <property type="match status" value="1"/>
</dbReference>
<dbReference type="eggNOG" id="KOG0192">
    <property type="taxonomic scope" value="Eukaryota"/>
</dbReference>
<keyword evidence="1" id="KW-0040">ANK repeat</keyword>
<dbReference type="Pfam" id="PF12796">
    <property type="entry name" value="Ank_2"/>
    <property type="match status" value="1"/>
</dbReference>
<feature type="repeat" description="ANK" evidence="1">
    <location>
        <begin position="74"/>
        <end position="106"/>
    </location>
</feature>
<feature type="compositionally biased region" description="Low complexity" evidence="2">
    <location>
        <begin position="487"/>
        <end position="497"/>
    </location>
</feature>
<dbReference type="InterPro" id="IPR002110">
    <property type="entry name" value="Ankyrin_rpt"/>
</dbReference>
<evidence type="ECO:0000259" key="3">
    <source>
        <dbReference type="PROSITE" id="PS50954"/>
    </source>
</evidence>
<dbReference type="CDD" id="cd12934">
    <property type="entry name" value="LEM"/>
    <property type="match status" value="1"/>
</dbReference>
<dbReference type="PROSITE" id="PS50088">
    <property type="entry name" value="ANK_REPEAT"/>
    <property type="match status" value="2"/>
</dbReference>
<dbReference type="PANTHER" id="PTHR46427">
    <property type="entry name" value="ANKYRIN REPEAT AND LEM DOMAIN-CONTAINING PROTEIN 1"/>
    <property type="match status" value="1"/>
</dbReference>
<dbReference type="Bgee" id="ENSLOCG00000002965">
    <property type="expression patterns" value="Expressed in ovary and 13 other cell types or tissues"/>
</dbReference>
<reference evidence="5" key="1">
    <citation type="submission" date="2011-12" db="EMBL/GenBank/DDBJ databases">
        <title>The Draft Genome of Lepisosteus oculatus.</title>
        <authorList>
            <consortium name="The Broad Institute Genome Assembly &amp; Analysis Group"/>
            <consortium name="Computational R&amp;D Group"/>
            <consortium name="and Sequencing Platform"/>
            <person name="Di Palma F."/>
            <person name="Alfoldi J."/>
            <person name="Johnson J."/>
            <person name="Berlin A."/>
            <person name="Gnerre S."/>
            <person name="Jaffe D."/>
            <person name="MacCallum I."/>
            <person name="Young S."/>
            <person name="Walker B.J."/>
            <person name="Lander E.S."/>
            <person name="Lindblad-Toh K."/>
        </authorList>
    </citation>
    <scope>NUCLEOTIDE SEQUENCE [LARGE SCALE GENOMIC DNA]</scope>
</reference>